<organism evidence="1 2">
    <name type="scientific">Neocallimastix californiae</name>
    <dbReference type="NCBI Taxonomy" id="1754190"/>
    <lineage>
        <taxon>Eukaryota</taxon>
        <taxon>Fungi</taxon>
        <taxon>Fungi incertae sedis</taxon>
        <taxon>Chytridiomycota</taxon>
        <taxon>Chytridiomycota incertae sedis</taxon>
        <taxon>Neocallimastigomycetes</taxon>
        <taxon>Neocallimastigales</taxon>
        <taxon>Neocallimastigaceae</taxon>
        <taxon>Neocallimastix</taxon>
    </lineage>
</organism>
<dbReference type="EMBL" id="MCOG01000111">
    <property type="protein sequence ID" value="ORY45397.1"/>
    <property type="molecule type" value="Genomic_DNA"/>
</dbReference>
<sequence length="427" mass="49135">MENITFDNSGELIRVGDCLETNTVRSWLSASGTLAKSVITAEEALQNIKKHYESILVDFPTLRIKLITKDNLPHWYYATNEEIQFDNLIKITEAPHIDDIPPLHNANEGPLWRVEISQINDKTKIRVSASHSIIDGRSLFDLLELFGTYALDKCELNERLENSKNQPALYEYGKKDWFTKEYTDNEIINPYEKADLSNTHLNPPVDMPSHIINLQWDVAYPPISKFCRKYGVTPQAVLMAIQNEAIRTFNKGQFDDIPIGIQIAMDSRNSKYATDSLKNSLFFTHAGISVPYMEPEKDLLENIKKCTTIIKDPTVFKQSCDSVYFIANMRNQKTGAMINTTKFPNPNCYVFASHIGLVGVGFEDLQFRLHTFVYGKTMYWPNLYGYHNKETFSFVFEIPHNTPEGYFESVKNTSMKYYDYIVNDVKE</sequence>
<comment type="caution">
    <text evidence="1">The sequence shown here is derived from an EMBL/GenBank/DDBJ whole genome shotgun (WGS) entry which is preliminary data.</text>
</comment>
<dbReference type="Proteomes" id="UP000193920">
    <property type="component" value="Unassembled WGS sequence"/>
</dbReference>
<evidence type="ECO:0008006" key="3">
    <source>
        <dbReference type="Google" id="ProtNLM"/>
    </source>
</evidence>
<name>A0A1Y2CET2_9FUNG</name>
<proteinExistence type="predicted"/>
<accession>A0A1Y2CET2</accession>
<keyword evidence="2" id="KW-1185">Reference proteome</keyword>
<evidence type="ECO:0000313" key="2">
    <source>
        <dbReference type="Proteomes" id="UP000193920"/>
    </source>
</evidence>
<gene>
    <name evidence="1" type="ORF">LY90DRAFT_671519</name>
</gene>
<evidence type="ECO:0000313" key="1">
    <source>
        <dbReference type="EMBL" id="ORY45397.1"/>
    </source>
</evidence>
<reference evidence="1 2" key="1">
    <citation type="submission" date="2016-08" db="EMBL/GenBank/DDBJ databases">
        <title>A Parts List for Fungal Cellulosomes Revealed by Comparative Genomics.</title>
        <authorList>
            <consortium name="DOE Joint Genome Institute"/>
            <person name="Haitjema C.H."/>
            <person name="Gilmore S.P."/>
            <person name="Henske J.K."/>
            <person name="Solomon K.V."/>
            <person name="De Groot R."/>
            <person name="Kuo A."/>
            <person name="Mondo S.J."/>
            <person name="Salamov A.A."/>
            <person name="Labutti K."/>
            <person name="Zhao Z."/>
            <person name="Chiniquy J."/>
            <person name="Barry K."/>
            <person name="Brewer H.M."/>
            <person name="Purvine S.O."/>
            <person name="Wright A.T."/>
            <person name="Boxma B."/>
            <person name="Van Alen T."/>
            <person name="Hackstein J.H."/>
            <person name="Baker S.E."/>
            <person name="Grigoriev I.V."/>
            <person name="O'Malley M.A."/>
        </authorList>
    </citation>
    <scope>NUCLEOTIDE SEQUENCE [LARGE SCALE GENOMIC DNA]</scope>
    <source>
        <strain evidence="1 2">G1</strain>
    </source>
</reference>
<dbReference type="AlphaFoldDB" id="A0A1Y2CET2"/>
<dbReference type="OrthoDB" id="10332490at2759"/>
<protein>
    <recommendedName>
        <fullName evidence="3">CoA-dependent acyltransferase</fullName>
    </recommendedName>
</protein>